<evidence type="ECO:0000256" key="1">
    <source>
        <dbReference type="ARBA" id="ARBA00022485"/>
    </source>
</evidence>
<evidence type="ECO:0000313" key="8">
    <source>
        <dbReference type="Proteomes" id="UP000602745"/>
    </source>
</evidence>
<gene>
    <name evidence="7" type="ORF">GCM10007276_11590</name>
</gene>
<keyword evidence="4 6" id="KW-0949">S-adenosyl-L-methionine</keyword>
<dbReference type="AlphaFoldDB" id="A0A8J2VPE6"/>
<evidence type="ECO:0000256" key="6">
    <source>
        <dbReference type="PROSITE-ProRule" id="PRU01024"/>
    </source>
</evidence>
<keyword evidence="8" id="KW-1185">Reference proteome</keyword>
<keyword evidence="1" id="KW-0408">Iron</keyword>
<dbReference type="PROSITE" id="PS51687">
    <property type="entry name" value="SAM_MT_RNA_M5U"/>
    <property type="match status" value="1"/>
</dbReference>
<evidence type="ECO:0000256" key="4">
    <source>
        <dbReference type="ARBA" id="ARBA00022691"/>
    </source>
</evidence>
<accession>A0A8J2VPE6</accession>
<keyword evidence="2 6" id="KW-0489">Methyltransferase</keyword>
<sequence length="420" mass="44479">MPQTAPDRVTIERLGSRGEGLAFADAGTLRVPHALPGEVVDVAADVEAGRARLLQVVDPSPHRIAPFCPLFGSCGGCSTQHMSPGFYLAWKTEQVRQVLQAAGITTEIDPCIDAHGAGRRRVTLHARRGNSERITVGFAEMRSHALVPIEHCPILVPSLNAALPSLRSIALSLASSGKPLDLAATSTQSGIDLDIRGLGSFTEGQRLKLIDLAAHHDLARLSVHGQVVVERRAPVIQFGRASVQPPAGGFLQATEAGEEALAALVVRAVGKSSRIADLFSGCGTFALRLAERASVHAVEGDKAASAALDHARRHAQGLKRVTVETRDLFRRPLHRGELAGFDAVVFDPPRAGAEAQARQLAASNVPVLVSVSCSPSTLARDLQILTAGGYTVTRITPVDQFCHSAHVEVVATLAKKRNLP</sequence>
<dbReference type="PANTHER" id="PTHR11061:SF49">
    <property type="entry name" value="23S RRNA (URACIL(1939)-C(5))-METHYLTRANSFERASE RLMD"/>
    <property type="match status" value="1"/>
</dbReference>
<feature type="active site" description="Nucleophile" evidence="6">
    <location>
        <position position="373"/>
    </location>
</feature>
<dbReference type="RefSeq" id="WP_229729203.1">
    <property type="nucleotide sequence ID" value="NZ_BMCP01000001.1"/>
</dbReference>
<dbReference type="GO" id="GO:0051539">
    <property type="term" value="F:4 iron, 4 sulfur cluster binding"/>
    <property type="evidence" value="ECO:0007669"/>
    <property type="project" value="UniProtKB-KW"/>
</dbReference>
<dbReference type="Pfam" id="PF05958">
    <property type="entry name" value="tRNA_U5-meth_tr"/>
    <property type="match status" value="1"/>
</dbReference>
<feature type="binding site" evidence="6">
    <location>
        <position position="347"/>
    </location>
    <ligand>
        <name>S-adenosyl-L-methionine</name>
        <dbReference type="ChEBI" id="CHEBI:59789"/>
    </ligand>
</feature>
<reference evidence="7" key="2">
    <citation type="submission" date="2020-09" db="EMBL/GenBank/DDBJ databases">
        <authorList>
            <person name="Sun Q."/>
            <person name="Sedlacek I."/>
        </authorList>
    </citation>
    <scope>NUCLEOTIDE SEQUENCE</scope>
    <source>
        <strain evidence="7">CCM 7684</strain>
    </source>
</reference>
<organism evidence="7 8">
    <name type="scientific">Agaricicola taiwanensis</name>
    <dbReference type="NCBI Taxonomy" id="591372"/>
    <lineage>
        <taxon>Bacteria</taxon>
        <taxon>Pseudomonadati</taxon>
        <taxon>Pseudomonadota</taxon>
        <taxon>Alphaproteobacteria</taxon>
        <taxon>Rhodobacterales</taxon>
        <taxon>Paracoccaceae</taxon>
        <taxon>Agaricicola</taxon>
    </lineage>
</organism>
<dbReference type="CDD" id="cd02440">
    <property type="entry name" value="AdoMet_MTases"/>
    <property type="match status" value="1"/>
</dbReference>
<dbReference type="Gene3D" id="2.40.50.1070">
    <property type="match status" value="1"/>
</dbReference>
<dbReference type="InterPro" id="IPR010280">
    <property type="entry name" value="U5_MeTrfase_fam"/>
</dbReference>
<keyword evidence="5" id="KW-0411">Iron-sulfur</keyword>
<evidence type="ECO:0000256" key="2">
    <source>
        <dbReference type="ARBA" id="ARBA00022603"/>
    </source>
</evidence>
<dbReference type="Gene3D" id="3.40.50.150">
    <property type="entry name" value="Vaccinia Virus protein VP39"/>
    <property type="match status" value="1"/>
</dbReference>
<dbReference type="SUPFAM" id="SSF50249">
    <property type="entry name" value="Nucleic acid-binding proteins"/>
    <property type="match status" value="1"/>
</dbReference>
<dbReference type="InterPro" id="IPR029063">
    <property type="entry name" value="SAM-dependent_MTases_sf"/>
</dbReference>
<reference evidence="7" key="1">
    <citation type="journal article" date="2014" name="Int. J. Syst. Evol. Microbiol.">
        <title>Complete genome sequence of Corynebacterium casei LMG S-19264T (=DSM 44701T), isolated from a smear-ripened cheese.</title>
        <authorList>
            <consortium name="US DOE Joint Genome Institute (JGI-PGF)"/>
            <person name="Walter F."/>
            <person name="Albersmeier A."/>
            <person name="Kalinowski J."/>
            <person name="Ruckert C."/>
        </authorList>
    </citation>
    <scope>NUCLEOTIDE SEQUENCE</scope>
    <source>
        <strain evidence="7">CCM 7684</strain>
    </source>
</reference>
<comment type="caution">
    <text evidence="7">The sequence shown here is derived from an EMBL/GenBank/DDBJ whole genome shotgun (WGS) entry which is preliminary data.</text>
</comment>
<feature type="binding site" evidence="6">
    <location>
        <position position="279"/>
    </location>
    <ligand>
        <name>S-adenosyl-L-methionine</name>
        <dbReference type="ChEBI" id="CHEBI:59789"/>
    </ligand>
</feature>
<evidence type="ECO:0000256" key="3">
    <source>
        <dbReference type="ARBA" id="ARBA00022679"/>
    </source>
</evidence>
<dbReference type="GO" id="GO:0070041">
    <property type="term" value="F:rRNA (uridine-C5-)-methyltransferase activity"/>
    <property type="evidence" value="ECO:0007669"/>
    <property type="project" value="TreeGrafter"/>
</dbReference>
<dbReference type="GO" id="GO:0070475">
    <property type="term" value="P:rRNA base methylation"/>
    <property type="evidence" value="ECO:0007669"/>
    <property type="project" value="TreeGrafter"/>
</dbReference>
<dbReference type="PANTHER" id="PTHR11061">
    <property type="entry name" value="RNA M5U METHYLTRANSFERASE"/>
    <property type="match status" value="1"/>
</dbReference>
<keyword evidence="1" id="KW-0004">4Fe-4S</keyword>
<evidence type="ECO:0000313" key="7">
    <source>
        <dbReference type="EMBL" id="GGE35822.1"/>
    </source>
</evidence>
<keyword evidence="3 6" id="KW-0808">Transferase</keyword>
<dbReference type="EMBL" id="BMCP01000001">
    <property type="protein sequence ID" value="GGE35822.1"/>
    <property type="molecule type" value="Genomic_DNA"/>
</dbReference>
<feature type="binding site" evidence="6">
    <location>
        <position position="299"/>
    </location>
    <ligand>
        <name>S-adenosyl-L-methionine</name>
        <dbReference type="ChEBI" id="CHEBI:59789"/>
    </ligand>
</feature>
<dbReference type="Proteomes" id="UP000602745">
    <property type="component" value="Unassembled WGS sequence"/>
</dbReference>
<dbReference type="Gene3D" id="2.40.50.140">
    <property type="entry name" value="Nucleic acid-binding proteins"/>
    <property type="match status" value="1"/>
</dbReference>
<keyword evidence="1" id="KW-0479">Metal-binding</keyword>
<evidence type="ECO:0000256" key="5">
    <source>
        <dbReference type="ARBA" id="ARBA00023014"/>
    </source>
</evidence>
<protein>
    <submittedName>
        <fullName evidence="7">Putative RNA methyltransferase</fullName>
    </submittedName>
</protein>
<dbReference type="SUPFAM" id="SSF53335">
    <property type="entry name" value="S-adenosyl-L-methionine-dependent methyltransferases"/>
    <property type="match status" value="1"/>
</dbReference>
<comment type="similarity">
    <text evidence="6">Belongs to the class I-like SAM-binding methyltransferase superfamily. RNA M5U methyltransferase family.</text>
</comment>
<proteinExistence type="inferred from homology"/>
<name>A0A8J2VPE6_9RHOB</name>
<feature type="binding site" evidence="6">
    <location>
        <position position="252"/>
    </location>
    <ligand>
        <name>S-adenosyl-L-methionine</name>
        <dbReference type="ChEBI" id="CHEBI:59789"/>
    </ligand>
</feature>
<dbReference type="InterPro" id="IPR012340">
    <property type="entry name" value="NA-bd_OB-fold"/>
</dbReference>